<dbReference type="Pfam" id="PF14294">
    <property type="entry name" value="DUF4372"/>
    <property type="match status" value="1"/>
</dbReference>
<evidence type="ECO:0000256" key="2">
    <source>
        <dbReference type="ARBA" id="ARBA00022578"/>
    </source>
</evidence>
<gene>
    <name evidence="7" type="ORF">G7034_07640</name>
</gene>
<feature type="domain" description="Transposase IS4-like" evidence="5">
    <location>
        <begin position="133"/>
        <end position="348"/>
    </location>
</feature>
<keyword evidence="4" id="KW-0233">DNA recombination</keyword>
<keyword evidence="3" id="KW-0238">DNA-binding</keyword>
<dbReference type="InterPro" id="IPR047952">
    <property type="entry name" value="Transpos_IS4"/>
</dbReference>
<evidence type="ECO:0000259" key="5">
    <source>
        <dbReference type="Pfam" id="PF01609"/>
    </source>
</evidence>
<dbReference type="GO" id="GO:0004803">
    <property type="term" value="F:transposase activity"/>
    <property type="evidence" value="ECO:0007669"/>
    <property type="project" value="InterPro"/>
</dbReference>
<evidence type="ECO:0000313" key="7">
    <source>
        <dbReference type="EMBL" id="NGZ90121.1"/>
    </source>
</evidence>
<dbReference type="InterPro" id="IPR025399">
    <property type="entry name" value="DUF4372"/>
</dbReference>
<evidence type="ECO:0000256" key="1">
    <source>
        <dbReference type="ARBA" id="ARBA00010075"/>
    </source>
</evidence>
<protein>
    <submittedName>
        <fullName evidence="7">IS4 family transposase</fullName>
    </submittedName>
</protein>
<dbReference type="Proteomes" id="UP000643701">
    <property type="component" value="Unassembled WGS sequence"/>
</dbReference>
<dbReference type="InterPro" id="IPR002559">
    <property type="entry name" value="Transposase_11"/>
</dbReference>
<dbReference type="PANTHER" id="PTHR33258">
    <property type="entry name" value="TRANSPOSASE INSL FOR INSERTION SEQUENCE ELEMENT IS186A-RELATED"/>
    <property type="match status" value="1"/>
</dbReference>
<dbReference type="PANTHER" id="PTHR33258:SF1">
    <property type="entry name" value="TRANSPOSASE INSL FOR INSERTION SEQUENCE ELEMENT IS186A-RELATED"/>
    <property type="match status" value="1"/>
</dbReference>
<dbReference type="InterPro" id="IPR012337">
    <property type="entry name" value="RNaseH-like_sf"/>
</dbReference>
<evidence type="ECO:0000313" key="8">
    <source>
        <dbReference type="Proteomes" id="UP000643701"/>
    </source>
</evidence>
<organism evidence="7 8">
    <name type="scientific">Psychroflexus maritimus</name>
    <dbReference type="NCBI Taxonomy" id="2714865"/>
    <lineage>
        <taxon>Bacteria</taxon>
        <taxon>Pseudomonadati</taxon>
        <taxon>Bacteroidota</taxon>
        <taxon>Flavobacteriia</taxon>
        <taxon>Flavobacteriales</taxon>
        <taxon>Flavobacteriaceae</taxon>
        <taxon>Psychroflexus</taxon>
    </lineage>
</organism>
<comment type="caution">
    <text evidence="7">The sequence shown here is derived from an EMBL/GenBank/DDBJ whole genome shotgun (WGS) entry which is preliminary data.</text>
</comment>
<feature type="domain" description="DUF4372" evidence="6">
    <location>
        <begin position="12"/>
        <end position="73"/>
    </location>
</feature>
<dbReference type="GO" id="GO:0003677">
    <property type="term" value="F:DNA binding"/>
    <property type="evidence" value="ECO:0007669"/>
    <property type="project" value="UniProtKB-KW"/>
</dbReference>
<dbReference type="SUPFAM" id="SSF53098">
    <property type="entry name" value="Ribonuclease H-like"/>
    <property type="match status" value="1"/>
</dbReference>
<keyword evidence="8" id="KW-1185">Reference proteome</keyword>
<sequence>MGLFRRSKNTKLPVIRQLLDLIPTWLFQSCVQKYKSDKYTHKYKTYDQLVALSFGQLNKCESLSGISSGIRINKKFIEDLKLAQSPARSTMSDGNKKRDWRVFEHLYHRLLSHYQTVLKKHHKTHIIEEVKDKVIKLIDSSTISLCLAMFDWAEFRTAKGGIKLHASFDIGLMLPDVVNITEAKVHDRYGFEQLIFPKDTVIVEDRGYFDFDLMLNRIKANNVFVTRIKSNTSYQTIKELELPEHKDGHILKDEIIQLNSNKATKTGIDKHELRLVHVYKEDENKVIAIITNQLDWDYNTIAELYKKRWDIELFFKSLKQNLQVKTFWGTSENAVKSQIYIALINYLLLELIRRTIDKTNTAFSNLTEKIRFCLYHYLTLDYVCNQVKEGVKKVLPNSQMEIKHRMDLFSG</sequence>
<evidence type="ECO:0000259" key="6">
    <source>
        <dbReference type="Pfam" id="PF14294"/>
    </source>
</evidence>
<keyword evidence="2" id="KW-0815">Transposition</keyword>
<reference evidence="7" key="1">
    <citation type="submission" date="2020-03" db="EMBL/GenBank/DDBJ databases">
        <title>Psychroflexus Maritimus sp. nov., isolate from marine sediment.</title>
        <authorList>
            <person name="Zhong Y.-L."/>
        </authorList>
    </citation>
    <scope>NUCLEOTIDE SEQUENCE</scope>
    <source>
        <strain evidence="7">C1</strain>
    </source>
</reference>
<dbReference type="Pfam" id="PF01609">
    <property type="entry name" value="DDE_Tnp_1"/>
    <property type="match status" value="1"/>
</dbReference>
<dbReference type="GO" id="GO:0006313">
    <property type="term" value="P:DNA transposition"/>
    <property type="evidence" value="ECO:0007669"/>
    <property type="project" value="InterPro"/>
</dbReference>
<comment type="similarity">
    <text evidence="1">Belongs to the transposase 11 family.</text>
</comment>
<name>A0A967AGL2_9FLAO</name>
<proteinExistence type="inferred from homology"/>
<evidence type="ECO:0000256" key="4">
    <source>
        <dbReference type="ARBA" id="ARBA00023172"/>
    </source>
</evidence>
<dbReference type="NCBIfam" id="NF033592">
    <property type="entry name" value="transpos_IS4_1"/>
    <property type="match status" value="1"/>
</dbReference>
<accession>A0A967AGL2</accession>
<dbReference type="RefSeq" id="WP_166400366.1">
    <property type="nucleotide sequence ID" value="NZ_JAANAS010000050.1"/>
</dbReference>
<dbReference type="AlphaFoldDB" id="A0A967AGL2"/>
<dbReference type="EMBL" id="JAANAS010000050">
    <property type="protein sequence ID" value="NGZ90121.1"/>
    <property type="molecule type" value="Genomic_DNA"/>
</dbReference>
<evidence type="ECO:0000256" key="3">
    <source>
        <dbReference type="ARBA" id="ARBA00023125"/>
    </source>
</evidence>